<evidence type="ECO:0000313" key="2">
    <source>
        <dbReference type="Proteomes" id="UP001497382"/>
    </source>
</evidence>
<protein>
    <submittedName>
        <fullName evidence="1">Uncharacterized protein</fullName>
    </submittedName>
</protein>
<evidence type="ECO:0000313" key="1">
    <source>
        <dbReference type="EMBL" id="CAL1273311.1"/>
    </source>
</evidence>
<proteinExistence type="predicted"/>
<feature type="non-terminal residue" evidence="1">
    <location>
        <position position="41"/>
    </location>
</feature>
<gene>
    <name evidence="1" type="ORF">LARSCL_LOCUS6828</name>
</gene>
<dbReference type="Proteomes" id="UP001497382">
    <property type="component" value="Unassembled WGS sequence"/>
</dbReference>
<organism evidence="1 2">
    <name type="scientific">Larinioides sclopetarius</name>
    <dbReference type="NCBI Taxonomy" id="280406"/>
    <lineage>
        <taxon>Eukaryota</taxon>
        <taxon>Metazoa</taxon>
        <taxon>Ecdysozoa</taxon>
        <taxon>Arthropoda</taxon>
        <taxon>Chelicerata</taxon>
        <taxon>Arachnida</taxon>
        <taxon>Araneae</taxon>
        <taxon>Araneomorphae</taxon>
        <taxon>Entelegynae</taxon>
        <taxon>Araneoidea</taxon>
        <taxon>Araneidae</taxon>
        <taxon>Larinioides</taxon>
    </lineage>
</organism>
<reference evidence="1 2" key="1">
    <citation type="submission" date="2024-04" db="EMBL/GenBank/DDBJ databases">
        <authorList>
            <person name="Rising A."/>
            <person name="Reimegard J."/>
            <person name="Sonavane S."/>
            <person name="Akerstrom W."/>
            <person name="Nylinder S."/>
            <person name="Hedman E."/>
            <person name="Kallberg Y."/>
        </authorList>
    </citation>
    <scope>NUCLEOTIDE SEQUENCE [LARGE SCALE GENOMIC DNA]</scope>
</reference>
<sequence>MCLYNYVLYEYGAFPTTRLKAFYSLVGESQADIKIRVKGSE</sequence>
<keyword evidence="2" id="KW-1185">Reference proteome</keyword>
<accession>A0AAV1ZSA5</accession>
<dbReference type="AlphaFoldDB" id="A0AAV1ZSA5"/>
<name>A0AAV1ZSA5_9ARAC</name>
<comment type="caution">
    <text evidence="1">The sequence shown here is derived from an EMBL/GenBank/DDBJ whole genome shotgun (WGS) entry which is preliminary data.</text>
</comment>
<dbReference type="EMBL" id="CAXIEN010000066">
    <property type="protein sequence ID" value="CAL1273311.1"/>
    <property type="molecule type" value="Genomic_DNA"/>
</dbReference>